<dbReference type="EMBL" id="RQHW01000047">
    <property type="protein sequence ID" value="TGN18205.1"/>
    <property type="molecule type" value="Genomic_DNA"/>
</dbReference>
<dbReference type="OrthoDB" id="334106at2"/>
<dbReference type="RefSeq" id="WP_135760892.1">
    <property type="nucleotide sequence ID" value="NZ_RQHW01000047.1"/>
</dbReference>
<proteinExistence type="predicted"/>
<dbReference type="AlphaFoldDB" id="A0A4R9LXQ6"/>
<evidence type="ECO:0000313" key="1">
    <source>
        <dbReference type="EMBL" id="TGN18205.1"/>
    </source>
</evidence>
<organism evidence="1 2">
    <name type="scientific">Leptospira idonii</name>
    <dbReference type="NCBI Taxonomy" id="1193500"/>
    <lineage>
        <taxon>Bacteria</taxon>
        <taxon>Pseudomonadati</taxon>
        <taxon>Spirochaetota</taxon>
        <taxon>Spirochaetia</taxon>
        <taxon>Leptospirales</taxon>
        <taxon>Leptospiraceae</taxon>
        <taxon>Leptospira</taxon>
    </lineage>
</organism>
<name>A0A4R9LXQ6_9LEPT</name>
<accession>A0A4R9LXQ6</accession>
<evidence type="ECO:0000313" key="2">
    <source>
        <dbReference type="Proteomes" id="UP000298058"/>
    </source>
</evidence>
<keyword evidence="2" id="KW-1185">Reference proteome</keyword>
<reference evidence="1" key="1">
    <citation type="journal article" date="2019" name="PLoS Negl. Trop. Dis.">
        <title>Revisiting the worldwide diversity of Leptospira species in the environment.</title>
        <authorList>
            <person name="Vincent A.T."/>
            <person name="Schiettekatte O."/>
            <person name="Bourhy P."/>
            <person name="Veyrier F.J."/>
            <person name="Picardeau M."/>
        </authorList>
    </citation>
    <scope>NUCLEOTIDE SEQUENCE [LARGE SCALE GENOMIC DNA]</scope>
    <source>
        <strain evidence="1">201300427</strain>
    </source>
</reference>
<dbReference type="Proteomes" id="UP000298058">
    <property type="component" value="Unassembled WGS sequence"/>
</dbReference>
<protein>
    <submittedName>
        <fullName evidence="1">Uncharacterized protein</fullName>
    </submittedName>
</protein>
<gene>
    <name evidence="1" type="ORF">EHS15_12385</name>
</gene>
<comment type="caution">
    <text evidence="1">The sequence shown here is derived from an EMBL/GenBank/DDBJ whole genome shotgun (WGS) entry which is preliminary data.</text>
</comment>
<sequence length="61" mass="6994">MSDIIHNSKLNDSHKQELERLIKSMLTEVNTKITHLGINNFMKLHDDIAGILVPILEDKLD</sequence>